<evidence type="ECO:0000256" key="1">
    <source>
        <dbReference type="ARBA" id="ARBA00023015"/>
    </source>
</evidence>
<evidence type="ECO:0000259" key="5">
    <source>
        <dbReference type="PROSITE" id="PS50943"/>
    </source>
</evidence>
<dbReference type="EMBL" id="CP002868">
    <property type="protein sequence ID" value="AEJ18882.1"/>
    <property type="molecule type" value="Genomic_DNA"/>
</dbReference>
<evidence type="ECO:0000256" key="3">
    <source>
        <dbReference type="ARBA" id="ARBA00023163"/>
    </source>
</evidence>
<dbReference type="OrthoDB" id="367059at2"/>
<dbReference type="STRING" id="744872.Spica_0728"/>
<dbReference type="SMART" id="SM00354">
    <property type="entry name" value="HTH_LACI"/>
    <property type="match status" value="1"/>
</dbReference>
<dbReference type="PROSITE" id="PS50932">
    <property type="entry name" value="HTH_LACI_2"/>
    <property type="match status" value="1"/>
</dbReference>
<dbReference type="PANTHER" id="PTHR30146:SF109">
    <property type="entry name" value="HTH-TYPE TRANSCRIPTIONAL REGULATOR GALS"/>
    <property type="match status" value="1"/>
</dbReference>
<dbReference type="Proteomes" id="UP000000503">
    <property type="component" value="Chromosome"/>
</dbReference>
<evidence type="ECO:0000256" key="2">
    <source>
        <dbReference type="ARBA" id="ARBA00023125"/>
    </source>
</evidence>
<dbReference type="SUPFAM" id="SSF53822">
    <property type="entry name" value="Periplasmic binding protein-like I"/>
    <property type="match status" value="1"/>
</dbReference>
<dbReference type="KEGG" id="scd:Spica_0728"/>
<dbReference type="PANTHER" id="PTHR30146">
    <property type="entry name" value="LACI-RELATED TRANSCRIPTIONAL REPRESSOR"/>
    <property type="match status" value="1"/>
</dbReference>
<organism evidence="6 7">
    <name type="scientific">Gracilinema caldarium (strain ATCC 51460 / DSM 7334 / H1)</name>
    <name type="common">Treponema caldarium</name>
    <dbReference type="NCBI Taxonomy" id="744872"/>
    <lineage>
        <taxon>Bacteria</taxon>
        <taxon>Pseudomonadati</taxon>
        <taxon>Spirochaetota</taxon>
        <taxon>Spirochaetia</taxon>
        <taxon>Spirochaetales</taxon>
        <taxon>Breznakiellaceae</taxon>
        <taxon>Gracilinema</taxon>
    </lineage>
</organism>
<dbReference type="GO" id="GO:0003700">
    <property type="term" value="F:DNA-binding transcription factor activity"/>
    <property type="evidence" value="ECO:0007669"/>
    <property type="project" value="TreeGrafter"/>
</dbReference>
<dbReference type="InterPro" id="IPR000843">
    <property type="entry name" value="HTH_LacI"/>
</dbReference>
<keyword evidence="2" id="KW-0238">DNA-binding</keyword>
<dbReference type="eggNOG" id="COG1609">
    <property type="taxonomic scope" value="Bacteria"/>
</dbReference>
<dbReference type="Pfam" id="PF13377">
    <property type="entry name" value="Peripla_BP_3"/>
    <property type="match status" value="1"/>
</dbReference>
<dbReference type="Gene3D" id="1.10.260.40">
    <property type="entry name" value="lambda repressor-like DNA-binding domains"/>
    <property type="match status" value="1"/>
</dbReference>
<dbReference type="InterPro" id="IPR046335">
    <property type="entry name" value="LacI/GalR-like_sensor"/>
</dbReference>
<reference evidence="7" key="1">
    <citation type="journal article" date="2013" name="Stand. Genomic Sci.">
        <title>Genome sequence of the thermophilic fresh-water bacterium Spirochaeta caldaria type strain (H1(T)), reclassification of Spirochaeta caldaria, Spirochaeta stenostrepta, and Spirochaeta zuelzerae in the genus Treponema as Treponema caldaria comb. nov., Treponema stenostrepta comb. nov., and Treponema zuelzerae comb. nov., and emendation of the genus Treponema.</title>
        <authorList>
            <person name="Abt B."/>
            <person name="Goker M."/>
            <person name="Scheuner C."/>
            <person name="Han C."/>
            <person name="Lu M."/>
            <person name="Misra M."/>
            <person name="Lapidus A."/>
            <person name="Nolan M."/>
            <person name="Lucas S."/>
            <person name="Hammon N."/>
            <person name="Deshpande S."/>
            <person name="Cheng J.F."/>
            <person name="Tapia R."/>
            <person name="Goodwin L.A."/>
            <person name="Pitluck S."/>
            <person name="Liolios K."/>
            <person name="Pagani I."/>
            <person name="Ivanova N."/>
            <person name="Mavromatis K."/>
            <person name="Mikhailova N."/>
            <person name="Huntemann M."/>
            <person name="Pati A."/>
            <person name="Chen A."/>
            <person name="Palaniappan K."/>
            <person name="Land M."/>
            <person name="Hauser L."/>
            <person name="Jeffries C.D."/>
            <person name="Rohde M."/>
            <person name="Spring S."/>
            <person name="Gronow S."/>
            <person name="Detter J.C."/>
            <person name="Bristow J."/>
            <person name="Eisen J.A."/>
            <person name="Markowitz V."/>
            <person name="Hugenholtz P."/>
            <person name="Kyrpides N.C."/>
            <person name="Woyke T."/>
            <person name="Klenk H.P."/>
        </authorList>
    </citation>
    <scope>NUCLEOTIDE SEQUENCE</scope>
    <source>
        <strain evidence="7">ATCC 51460 / DSM 7334 / H1</strain>
    </source>
</reference>
<dbReference type="InterPro" id="IPR028082">
    <property type="entry name" value="Peripla_BP_I"/>
</dbReference>
<evidence type="ECO:0000313" key="6">
    <source>
        <dbReference type="EMBL" id="AEJ18882.1"/>
    </source>
</evidence>
<dbReference type="HOGENOM" id="CLU_037628_6_0_12"/>
<keyword evidence="7" id="KW-1185">Reference proteome</keyword>
<evidence type="ECO:0000259" key="4">
    <source>
        <dbReference type="PROSITE" id="PS50932"/>
    </source>
</evidence>
<proteinExistence type="predicted"/>
<dbReference type="SUPFAM" id="SSF47413">
    <property type="entry name" value="lambda repressor-like DNA-binding domains"/>
    <property type="match status" value="1"/>
</dbReference>
<accession>F8EYT6</accession>
<dbReference type="CDD" id="cd01392">
    <property type="entry name" value="HTH_LacI"/>
    <property type="match status" value="1"/>
</dbReference>
<keyword evidence="3" id="KW-0804">Transcription</keyword>
<gene>
    <name evidence="6" type="ordered locus">Spica_0728</name>
</gene>
<sequence length="346" mass="38184">MITRDDVAKYAGVSPATVSNVLNGSKFVSAELVNRVEQAISELGYIPNRAAKSLASKKTDHVGILVPTLSNPYYGTIAEGMESIARHHGYIVSLIMAEGSTDQYISRIIERQLDGVFLSDFNFGLTNKQLLHMKNKGVHFIIGGDSSRSDSTSATLSGPRITVNYENSIYEMLLYLKRLGHKRIAFLSGNDPLITEARQTLILKWSHELGFDNDPNLVVSGTPPYMTLAEDGYRDTKRLLSGRKDFTAIITLNDLMAFGAMKAIREAGLHIPNDISVIGFDNIYLSETACPPLTTIHIPKYEIGQIAMQLLLKMIDGEDVQSIKLESSFIMRDSVAPAKKIDKLTN</sequence>
<dbReference type="InterPro" id="IPR001387">
    <property type="entry name" value="Cro/C1-type_HTH"/>
</dbReference>
<dbReference type="Pfam" id="PF00356">
    <property type="entry name" value="LacI"/>
    <property type="match status" value="1"/>
</dbReference>
<evidence type="ECO:0000313" key="7">
    <source>
        <dbReference type="Proteomes" id="UP000000503"/>
    </source>
</evidence>
<feature type="domain" description="HTH lacI-type" evidence="4">
    <location>
        <begin position="2"/>
        <end position="56"/>
    </location>
</feature>
<dbReference type="PROSITE" id="PS50943">
    <property type="entry name" value="HTH_CROC1"/>
    <property type="match status" value="1"/>
</dbReference>
<dbReference type="AlphaFoldDB" id="F8EYT6"/>
<name>F8EYT6_GRAC1</name>
<dbReference type="GO" id="GO:0000976">
    <property type="term" value="F:transcription cis-regulatory region binding"/>
    <property type="evidence" value="ECO:0007669"/>
    <property type="project" value="TreeGrafter"/>
</dbReference>
<keyword evidence="1" id="KW-0805">Transcription regulation</keyword>
<dbReference type="Gene3D" id="3.40.50.2300">
    <property type="match status" value="2"/>
</dbReference>
<protein>
    <submittedName>
        <fullName evidence="6">Transcriptional regulator, LacI family</fullName>
    </submittedName>
</protein>
<dbReference type="CDD" id="cd06267">
    <property type="entry name" value="PBP1_LacI_sugar_binding-like"/>
    <property type="match status" value="1"/>
</dbReference>
<dbReference type="InterPro" id="IPR010982">
    <property type="entry name" value="Lambda_DNA-bd_dom_sf"/>
</dbReference>
<feature type="domain" description="HTH cro/C1-type" evidence="5">
    <location>
        <begin position="2"/>
        <end position="46"/>
    </location>
</feature>
<dbReference type="RefSeq" id="WP_013968193.1">
    <property type="nucleotide sequence ID" value="NC_015732.1"/>
</dbReference>